<feature type="compositionally biased region" description="Low complexity" evidence="1">
    <location>
        <begin position="487"/>
        <end position="532"/>
    </location>
</feature>
<protein>
    <recommendedName>
        <fullName evidence="4">RNA-directed RNA polymerase</fullName>
    </recommendedName>
</protein>
<feature type="region of interest" description="Disordered" evidence="1">
    <location>
        <begin position="1"/>
        <end position="95"/>
    </location>
</feature>
<evidence type="ECO:0000256" key="1">
    <source>
        <dbReference type="SAM" id="MobiDB-lite"/>
    </source>
</evidence>
<reference evidence="2" key="1">
    <citation type="submission" date="2023-10" db="EMBL/GenBank/DDBJ databases">
        <authorList>
            <person name="Chen Y."/>
            <person name="Shah S."/>
            <person name="Dougan E. K."/>
            <person name="Thang M."/>
            <person name="Chan C."/>
        </authorList>
    </citation>
    <scope>NUCLEOTIDE SEQUENCE [LARGE SCALE GENOMIC DNA]</scope>
</reference>
<feature type="compositionally biased region" description="Low complexity" evidence="1">
    <location>
        <begin position="16"/>
        <end position="27"/>
    </location>
</feature>
<dbReference type="Proteomes" id="UP001189429">
    <property type="component" value="Unassembled WGS sequence"/>
</dbReference>
<sequence length="1961" mass="204717">DEEEEEAAGPHRLEEAGSASDAGSEAIAHLEEALADLPELPSPPSLPGDEGATAGGSSEAGGKANNEPVAGAVEGDSAVGAEEGAPAENATSLPDLIRGVYERNNPAKLEELPQLLVKYGDSLGDLYATVCQKYGEDPRGTTHKDAASDHMVEKRTAQGTSKKKRKGDKKKEKKEKHGGEKRKKSRADDGGRGALSSTSSAGGAEAFGGADPQLQPPAIAAPEPPDPVAQEARAKKKKKKEKGEKGKRKAKDVEDKKVTGPSAADAVAPGGDSARLRLLIRGVYERRNPGKLSTLGALLDRYTGSEAEVYAHVCRKYGETPEVLLPAGTGEPAPEAAAGAPPKRAYAVKAGASPPAPAAKVGAAVAAAAQPPPPRAGPDGPAAARAASAATAAPPQAAAKASSPVAEASDDSNVGGWPFLNVEYSPNSATDDEGGMTRGRSNVGGLPRAVQPTVAADSSAPRRPRPVSAFARRLLLDALPPPVARSVRAAPTAPAEESTATAAPATAPPRGATGAVEAAPAPAAVPPLRGAPHTGEAAPLAEPVSPHRLRSATAAAVAQPEAPQHHHGRQVREQIALASLGSRGGEAAAAATAADDARAPSPLSSSSSSAQVPSTPCPTVQPLVPTRLAVAGATLVDQPSPISVATTRTAALAPDELGRTTALAPGQAGDPAAFAAEAPRREEQPRPAAAPTAELRSASPAAGLPAAPWGAAGARPAAAATSDVTLAAAAAQPSEAESPLAAPTRPSPVPLDGPPTQLAPVRQPEAAAAPPTAAQPAALPTEAQPVPLRQPETAAALPTAAQPVPLRQPDTTAALPTAAQPAPEEAASQPATTAQPAPTQQPVAVSIPPAPVATAAEAPPAEVEQAPARSEAQALTAAAPWAVPSAAAGGPEPQRAGSPPAVPSRSSCTLETAPPAAAQVALEEAQDMHVWPEAEILSESPLDEESPAGACGGGGSTTEAEDTEEGVDSDDDAAGASVKGTGSRSMAVTPSQAALFTWIAAIAPSLSDWVAGFAAGRSALAAPGRAAAVGWGSEPPLWDCSCWHLPVVSGLAFSAGLALAGRLGFGVLEELFVLYLSRCAAWPDSTQPRAIHSGARLAVGVYPLTTGQSSRSLPNYVAEVVPLAMFLTDDVLHGLIVRARIEVASLRESEPDRHTPAGPSYCLSVEGRQRPPRRRRPQGEQVRLAGKESNPPVADAGTGTAESPGGAGYAGGSMLAADGERHRWLASKPGRIGELGIPVLHAYVMIGLGDRSVADIDGETVPMRSASETNVADYATMKTSAYEVAVRYVGGAPIYFGRRVGIVPSRALSHGDGAEPTAPADAAEPSDVRTLWVDTDAMNDPLKSWRNEVMESYPTVWTDSPVEARVCPMFIPSHSDRHGDIVRRCLDLWSRSKILWPHEQVIHELSVLYEVIYEGGSYDQLNKPSLFIFECIARRFQSNVDVYSGDSSWPQWASAGPYSSVGFAVVMVAPELEHYVAMTAVGEAEVESMRVQARILLISADAAAAGGPPAAGRSAPVAAVAGQPSKGRGVYDTETAYTTLAPYQRGAVSLPCDVSTVPAVGTLVTGRALEYLVEAEEQMIRTDVEVQLDRETNGEIKIYTDPLLANSRRRYSTYVKDLKRKGLVGFTRDPKEFAGVFFVWKKERASMRMVLDCRRSNQRFVTPPGVELLSTEGLGRIECDTEQTGTLPIFLGKADVKDCFHRMMFGNHLSKYFCYPGGLAKEFGIVGQLVEGVPARADDYLWPCALALPMGWTWSLYFAQVANLGLVERVPAVASSCAATDRGPPIVLSPTSSWHYVYVDNVGLMSLDASYVKGALADTIAAFDAAGLVMHDISVDSDTAEALGVTLDGQKHQTLVNHRRYWKVRLGLRWALSLRRLAGRELEVLLGHCTFVGLMCRETLSVRHTVYTFIRERYWAKSDMWEWESARQELECFLGLMPLLRSEWDRPWLTQVLSVDASPYG</sequence>
<feature type="region of interest" description="Disordered" evidence="1">
    <location>
        <begin position="587"/>
        <end position="619"/>
    </location>
</feature>
<feature type="compositionally biased region" description="Low complexity" evidence="1">
    <location>
        <begin position="552"/>
        <end position="562"/>
    </location>
</feature>
<feature type="region of interest" description="Disordered" evidence="1">
    <location>
        <begin position="726"/>
        <end position="916"/>
    </location>
</feature>
<evidence type="ECO:0000313" key="3">
    <source>
        <dbReference type="Proteomes" id="UP001189429"/>
    </source>
</evidence>
<feature type="compositionally biased region" description="Low complexity" evidence="1">
    <location>
        <begin position="764"/>
        <end position="785"/>
    </location>
</feature>
<comment type="caution">
    <text evidence="2">The sequence shown here is derived from an EMBL/GenBank/DDBJ whole genome shotgun (WGS) entry which is preliminary data.</text>
</comment>
<accession>A0ABN9R4P2</accession>
<feature type="compositionally biased region" description="Basic residues" evidence="1">
    <location>
        <begin position="234"/>
        <end position="250"/>
    </location>
</feature>
<evidence type="ECO:0008006" key="4">
    <source>
        <dbReference type="Google" id="ProtNLM"/>
    </source>
</evidence>
<dbReference type="EMBL" id="CAUYUJ010005202">
    <property type="protein sequence ID" value="CAK0812640.1"/>
    <property type="molecule type" value="Genomic_DNA"/>
</dbReference>
<feature type="region of interest" description="Disordered" evidence="1">
    <location>
        <begin position="939"/>
        <end position="984"/>
    </location>
</feature>
<name>A0ABN9R4P2_9DINO</name>
<feature type="compositionally biased region" description="Low complexity" evidence="1">
    <location>
        <begin position="377"/>
        <end position="406"/>
    </location>
</feature>
<feature type="region of interest" description="Disordered" evidence="1">
    <location>
        <begin position="366"/>
        <end position="465"/>
    </location>
</feature>
<feature type="compositionally biased region" description="Low complexity" evidence="1">
    <location>
        <begin position="47"/>
        <end position="64"/>
    </location>
</feature>
<feature type="region of interest" description="Disordered" evidence="1">
    <location>
        <begin position="487"/>
        <end position="571"/>
    </location>
</feature>
<feature type="compositionally biased region" description="Low complexity" evidence="1">
    <location>
        <begin position="686"/>
        <end position="710"/>
    </location>
</feature>
<feature type="region of interest" description="Disordered" evidence="1">
    <location>
        <begin position="135"/>
        <end position="272"/>
    </location>
</feature>
<keyword evidence="3" id="KW-1185">Reference proteome</keyword>
<feature type="compositionally biased region" description="Low complexity" evidence="1">
    <location>
        <begin position="726"/>
        <end position="742"/>
    </location>
</feature>
<feature type="compositionally biased region" description="Low complexity" evidence="1">
    <location>
        <begin position="808"/>
        <end position="888"/>
    </location>
</feature>
<feature type="compositionally biased region" description="Low complexity" evidence="1">
    <location>
        <begin position="587"/>
        <end position="610"/>
    </location>
</feature>
<feature type="region of interest" description="Disordered" evidence="1">
    <location>
        <begin position="1147"/>
        <end position="1213"/>
    </location>
</feature>
<evidence type="ECO:0000313" key="2">
    <source>
        <dbReference type="EMBL" id="CAK0812640.1"/>
    </source>
</evidence>
<organism evidence="2 3">
    <name type="scientific">Prorocentrum cordatum</name>
    <dbReference type="NCBI Taxonomy" id="2364126"/>
    <lineage>
        <taxon>Eukaryota</taxon>
        <taxon>Sar</taxon>
        <taxon>Alveolata</taxon>
        <taxon>Dinophyceae</taxon>
        <taxon>Prorocentrales</taxon>
        <taxon>Prorocentraceae</taxon>
        <taxon>Prorocentrum</taxon>
    </lineage>
</organism>
<feature type="compositionally biased region" description="Low complexity" evidence="1">
    <location>
        <begin position="194"/>
        <end position="221"/>
    </location>
</feature>
<feature type="region of interest" description="Disordered" evidence="1">
    <location>
        <begin position="676"/>
        <end position="710"/>
    </location>
</feature>
<feature type="compositionally biased region" description="Basic and acidic residues" evidence="1">
    <location>
        <begin position="135"/>
        <end position="156"/>
    </location>
</feature>
<gene>
    <name evidence="2" type="ORF">PCOR1329_LOCUS16888</name>
</gene>
<feature type="compositionally biased region" description="Acidic residues" evidence="1">
    <location>
        <begin position="959"/>
        <end position="973"/>
    </location>
</feature>
<proteinExistence type="predicted"/>
<feature type="non-terminal residue" evidence="2">
    <location>
        <position position="1"/>
    </location>
</feature>
<feature type="compositionally biased region" description="Basic residues" evidence="1">
    <location>
        <begin position="161"/>
        <end position="185"/>
    </location>
</feature>